<feature type="region of interest" description="Disordered" evidence="1">
    <location>
        <begin position="1"/>
        <end position="36"/>
    </location>
</feature>
<dbReference type="OrthoDB" id="3855525at2759"/>
<feature type="compositionally biased region" description="Polar residues" evidence="1">
    <location>
        <begin position="22"/>
        <end position="36"/>
    </location>
</feature>
<organism evidence="2 3">
    <name type="scientific">Friedmanniomyces simplex</name>
    <dbReference type="NCBI Taxonomy" id="329884"/>
    <lineage>
        <taxon>Eukaryota</taxon>
        <taxon>Fungi</taxon>
        <taxon>Dikarya</taxon>
        <taxon>Ascomycota</taxon>
        <taxon>Pezizomycotina</taxon>
        <taxon>Dothideomycetes</taxon>
        <taxon>Dothideomycetidae</taxon>
        <taxon>Mycosphaerellales</taxon>
        <taxon>Teratosphaeriaceae</taxon>
        <taxon>Friedmanniomyces</taxon>
    </lineage>
</organism>
<reference evidence="2 3" key="1">
    <citation type="submission" date="2017-03" db="EMBL/GenBank/DDBJ databases">
        <title>Genomes of endolithic fungi from Antarctica.</title>
        <authorList>
            <person name="Coleine C."/>
            <person name="Masonjones S."/>
            <person name="Stajich J.E."/>
        </authorList>
    </citation>
    <scope>NUCLEOTIDE SEQUENCE [LARGE SCALE GENOMIC DNA]</scope>
    <source>
        <strain evidence="2 3">CCFEE 5184</strain>
    </source>
</reference>
<sequence>MLRKLRRASQQWSNKRRDSLIGTRSTQQNASSTNASFLGLPPEIRNQIYELSAAATSLTLPPMRSRKGPRPVGLLLACKQTHREYRALLLSQANIVVLISAFDFSNIIRVLQALPAKDAEALQTNTRLCMSLFLSHVPSREERRALLAWFVYRGDPNSDKAILFRYDVQFNIRLRPPRPPSRYLNGYHMKYDLLLTLIRRYVGLRHAVQEIASSTDELDRMLTDLQCCAGVLEDAMSGSE</sequence>
<proteinExistence type="predicted"/>
<dbReference type="EMBL" id="NAJQ01000411">
    <property type="protein sequence ID" value="TKA70116.1"/>
    <property type="molecule type" value="Genomic_DNA"/>
</dbReference>
<dbReference type="AlphaFoldDB" id="A0A4U0X475"/>
<keyword evidence="3" id="KW-1185">Reference proteome</keyword>
<gene>
    <name evidence="2" type="ORF">B0A55_06975</name>
</gene>
<evidence type="ECO:0000313" key="2">
    <source>
        <dbReference type="EMBL" id="TKA70116.1"/>
    </source>
</evidence>
<evidence type="ECO:0000313" key="3">
    <source>
        <dbReference type="Proteomes" id="UP000309340"/>
    </source>
</evidence>
<comment type="caution">
    <text evidence="2">The sequence shown here is derived from an EMBL/GenBank/DDBJ whole genome shotgun (WGS) entry which is preliminary data.</text>
</comment>
<evidence type="ECO:0000256" key="1">
    <source>
        <dbReference type="SAM" id="MobiDB-lite"/>
    </source>
</evidence>
<protein>
    <recommendedName>
        <fullName evidence="4">F-box domain-containing protein</fullName>
    </recommendedName>
</protein>
<name>A0A4U0X475_9PEZI</name>
<dbReference type="Proteomes" id="UP000309340">
    <property type="component" value="Unassembled WGS sequence"/>
</dbReference>
<evidence type="ECO:0008006" key="4">
    <source>
        <dbReference type="Google" id="ProtNLM"/>
    </source>
</evidence>
<accession>A0A4U0X475</accession>